<evidence type="ECO:0000313" key="2">
    <source>
        <dbReference type="EMBL" id="KIK90489.1"/>
    </source>
</evidence>
<evidence type="ECO:0000259" key="1">
    <source>
        <dbReference type="PROSITE" id="PS50181"/>
    </source>
</evidence>
<gene>
    <name evidence="2" type="ORF">PAXRUDRAFT_831669</name>
</gene>
<dbReference type="InterPro" id="IPR036047">
    <property type="entry name" value="F-box-like_dom_sf"/>
</dbReference>
<dbReference type="STRING" id="930991.A0A0D0DWM0"/>
<dbReference type="OrthoDB" id="5354526at2759"/>
<keyword evidence="3" id="KW-1185">Reference proteome</keyword>
<reference evidence="2 3" key="1">
    <citation type="submission" date="2014-04" db="EMBL/GenBank/DDBJ databases">
        <authorList>
            <consortium name="DOE Joint Genome Institute"/>
            <person name="Kuo A."/>
            <person name="Kohler A."/>
            <person name="Jargeat P."/>
            <person name="Nagy L.G."/>
            <person name="Floudas D."/>
            <person name="Copeland A."/>
            <person name="Barry K.W."/>
            <person name="Cichocki N."/>
            <person name="Veneault-Fourrey C."/>
            <person name="LaButti K."/>
            <person name="Lindquist E.A."/>
            <person name="Lipzen A."/>
            <person name="Lundell T."/>
            <person name="Morin E."/>
            <person name="Murat C."/>
            <person name="Sun H."/>
            <person name="Tunlid A."/>
            <person name="Henrissat B."/>
            <person name="Grigoriev I.V."/>
            <person name="Hibbett D.S."/>
            <person name="Martin F."/>
            <person name="Nordberg H.P."/>
            <person name="Cantor M.N."/>
            <person name="Hua S.X."/>
        </authorList>
    </citation>
    <scope>NUCLEOTIDE SEQUENCE [LARGE SCALE GENOMIC DNA]</scope>
    <source>
        <strain evidence="2 3">Ve08.2h10</strain>
    </source>
</reference>
<name>A0A0D0DWM0_9AGAM</name>
<dbReference type="SUPFAM" id="SSF81383">
    <property type="entry name" value="F-box domain"/>
    <property type="match status" value="1"/>
</dbReference>
<dbReference type="InParanoid" id="A0A0D0DWM0"/>
<dbReference type="AlphaFoldDB" id="A0A0D0DWM0"/>
<dbReference type="Proteomes" id="UP000054538">
    <property type="component" value="Unassembled WGS sequence"/>
</dbReference>
<reference evidence="3" key="2">
    <citation type="submission" date="2015-01" db="EMBL/GenBank/DDBJ databases">
        <title>Evolutionary Origins and Diversification of the Mycorrhizal Mutualists.</title>
        <authorList>
            <consortium name="DOE Joint Genome Institute"/>
            <consortium name="Mycorrhizal Genomics Consortium"/>
            <person name="Kohler A."/>
            <person name="Kuo A."/>
            <person name="Nagy L.G."/>
            <person name="Floudas D."/>
            <person name="Copeland A."/>
            <person name="Barry K.W."/>
            <person name="Cichocki N."/>
            <person name="Veneault-Fourrey C."/>
            <person name="LaButti K."/>
            <person name="Lindquist E.A."/>
            <person name="Lipzen A."/>
            <person name="Lundell T."/>
            <person name="Morin E."/>
            <person name="Murat C."/>
            <person name="Riley R."/>
            <person name="Ohm R."/>
            <person name="Sun H."/>
            <person name="Tunlid A."/>
            <person name="Henrissat B."/>
            <person name="Grigoriev I.V."/>
            <person name="Hibbett D.S."/>
            <person name="Martin F."/>
        </authorList>
    </citation>
    <scope>NUCLEOTIDE SEQUENCE [LARGE SCALE GENOMIC DNA]</scope>
    <source>
        <strain evidence="3">Ve08.2h10</strain>
    </source>
</reference>
<organism evidence="2 3">
    <name type="scientific">Paxillus rubicundulus Ve08.2h10</name>
    <dbReference type="NCBI Taxonomy" id="930991"/>
    <lineage>
        <taxon>Eukaryota</taxon>
        <taxon>Fungi</taxon>
        <taxon>Dikarya</taxon>
        <taxon>Basidiomycota</taxon>
        <taxon>Agaricomycotina</taxon>
        <taxon>Agaricomycetes</taxon>
        <taxon>Agaricomycetidae</taxon>
        <taxon>Boletales</taxon>
        <taxon>Paxilineae</taxon>
        <taxon>Paxillaceae</taxon>
        <taxon>Paxillus</taxon>
    </lineage>
</organism>
<dbReference type="SUPFAM" id="SSF52047">
    <property type="entry name" value="RNI-like"/>
    <property type="match status" value="1"/>
</dbReference>
<proteinExistence type="predicted"/>
<dbReference type="EMBL" id="KN825512">
    <property type="protein sequence ID" value="KIK90489.1"/>
    <property type="molecule type" value="Genomic_DNA"/>
</dbReference>
<accession>A0A0D0DWM0</accession>
<feature type="domain" description="F-box" evidence="1">
    <location>
        <begin position="1"/>
        <end position="49"/>
    </location>
</feature>
<evidence type="ECO:0000313" key="3">
    <source>
        <dbReference type="Proteomes" id="UP000054538"/>
    </source>
</evidence>
<dbReference type="PROSITE" id="PS50181">
    <property type="entry name" value="FBOX"/>
    <property type="match status" value="1"/>
</dbReference>
<protein>
    <recommendedName>
        <fullName evidence="1">F-box domain-containing protein</fullName>
    </recommendedName>
</protein>
<dbReference type="Pfam" id="PF12937">
    <property type="entry name" value="F-box-like"/>
    <property type="match status" value="1"/>
</dbReference>
<sequence length="598" mass="67557">MSSLPNELWMNVFEELGSPNDLAAVVRTNKRFQSLGQRVLYNHVIWTDVRKFVENYPFLQANPALHTVPRSLTLGISEVCPHNERIEQINRARGIIHPNGDIQNISRSGRAHEARALEEIGIISPIELLASEDLTQILYSQSAAFTNLRELNFMGMVLPNMFYSLVHSFPALDKLTIEDCTPPIRPVPTLLHPKNLPITQLTILGLRGRRDPRELRSFGEAQHLRVIRFDWTCYIYKHFCDPPTPPNIWPQVGGFINVHPQAGHAQHFNHNHSHQTIIPAHENPTPSPHIHTIDVKFPTQKSWQSYVPEPHDQLLNPFVEFLTKFPRVTNLRIRNFLPCLRLPASALPNLACYHGPLTTIKSVVSGQRRIKRLDIRDTSASLVALEKSFREMEVSGGGANLESLSVLLGWWDDEILYAIRYHFRGLSHLEIMYREGDPSEETVLGMGAHFFGEMPNLSSVHIFRVIPPGVDNVGSIADRLSARGYPHRSIQLVLGELIGVQGPVERPDLDDAVFEEAKYVTGSSGSSPGGDGEESEEMTLRELINAWNRYCPSLREVQLKAGYVWRRSGAEDVWTQRRTAPSRGTGPRLLGEGWFDTV</sequence>
<dbReference type="InterPro" id="IPR001810">
    <property type="entry name" value="F-box_dom"/>
</dbReference>
<dbReference type="HOGENOM" id="CLU_021923_0_0_1"/>